<feature type="transmembrane region" description="Helical" evidence="1">
    <location>
        <begin position="85"/>
        <end position="111"/>
    </location>
</feature>
<keyword evidence="3" id="KW-1185">Reference proteome</keyword>
<feature type="transmembrane region" description="Helical" evidence="1">
    <location>
        <begin position="131"/>
        <end position="151"/>
    </location>
</feature>
<reference evidence="2 3" key="1">
    <citation type="journal article" date="2016" name="Environ. Microbiol.">
        <title>New Methyloceanibacter diversity from North Sea sediments includes methanotroph containing solely the soluble methane monooxygenase.</title>
        <authorList>
            <person name="Vekeman B."/>
            <person name="Kerckhof F.M."/>
            <person name="Cremers G."/>
            <person name="de Vos P."/>
            <person name="Vandamme P."/>
            <person name="Boon N."/>
            <person name="Op den Camp H.J."/>
            <person name="Heylen K."/>
        </authorList>
    </citation>
    <scope>NUCLEOTIDE SEQUENCE [LARGE SCALE GENOMIC DNA]</scope>
    <source>
        <strain evidence="2 3">R-67175</strain>
    </source>
</reference>
<keyword evidence="1" id="KW-1133">Transmembrane helix</keyword>
<name>A0A1E3W6Q1_9HYPH</name>
<dbReference type="STRING" id="1774969.AUC69_06570"/>
<comment type="caution">
    <text evidence="2">The sequence shown here is derived from an EMBL/GenBank/DDBJ whole genome shotgun (WGS) entry which is preliminary data.</text>
</comment>
<proteinExistence type="predicted"/>
<dbReference type="RefSeq" id="WP_069440779.1">
    <property type="nucleotide sequence ID" value="NZ_LPWF01000006.1"/>
</dbReference>
<protein>
    <submittedName>
        <fullName evidence="2">Uncharacterized protein</fullName>
    </submittedName>
</protein>
<feature type="transmembrane region" description="Helical" evidence="1">
    <location>
        <begin position="58"/>
        <end position="78"/>
    </location>
</feature>
<gene>
    <name evidence="2" type="ORF">AUC69_06570</name>
</gene>
<feature type="transmembrane region" description="Helical" evidence="1">
    <location>
        <begin position="163"/>
        <end position="181"/>
    </location>
</feature>
<dbReference type="EMBL" id="LPWF01000006">
    <property type="protein sequence ID" value="ODS01508.1"/>
    <property type="molecule type" value="Genomic_DNA"/>
</dbReference>
<dbReference type="AlphaFoldDB" id="A0A1E3W6Q1"/>
<keyword evidence="1" id="KW-0812">Transmembrane</keyword>
<evidence type="ECO:0000256" key="1">
    <source>
        <dbReference type="SAM" id="Phobius"/>
    </source>
</evidence>
<evidence type="ECO:0000313" key="2">
    <source>
        <dbReference type="EMBL" id="ODS01508.1"/>
    </source>
</evidence>
<sequence>MKWDFLKADTLPRPPPGAHAVAIVAGVGVLTGLISSIPSPLPDMNLEDAGFVLNATGIPLHAGIAFGIGVAGMMWLWADRDPAKCLLTLALVLIGWLAAINTANDVFSAVIGSDLFGTVTGAKASREVVGLLAAGLSGGAVGAGLTAFGCGIPAEPIRRPKSWILIVIVGAGLGPLLYPAVDLDAMAILFVPWQALVATSIAYGLIRT</sequence>
<feature type="transmembrane region" description="Helical" evidence="1">
    <location>
        <begin position="20"/>
        <end position="38"/>
    </location>
</feature>
<accession>A0A1E3W6Q1</accession>
<organism evidence="2 3">
    <name type="scientific">Methyloceanibacter superfactus</name>
    <dbReference type="NCBI Taxonomy" id="1774969"/>
    <lineage>
        <taxon>Bacteria</taxon>
        <taxon>Pseudomonadati</taxon>
        <taxon>Pseudomonadota</taxon>
        <taxon>Alphaproteobacteria</taxon>
        <taxon>Hyphomicrobiales</taxon>
        <taxon>Hyphomicrobiaceae</taxon>
        <taxon>Methyloceanibacter</taxon>
    </lineage>
</organism>
<evidence type="ECO:0000313" key="3">
    <source>
        <dbReference type="Proteomes" id="UP000094472"/>
    </source>
</evidence>
<dbReference type="Proteomes" id="UP000094472">
    <property type="component" value="Unassembled WGS sequence"/>
</dbReference>
<dbReference type="OrthoDB" id="8446926at2"/>
<keyword evidence="1" id="KW-0472">Membrane</keyword>
<feature type="transmembrane region" description="Helical" evidence="1">
    <location>
        <begin position="187"/>
        <end position="206"/>
    </location>
</feature>